<feature type="transmembrane region" description="Helical" evidence="2">
    <location>
        <begin position="114"/>
        <end position="134"/>
    </location>
</feature>
<dbReference type="EMBL" id="OOIL02001679">
    <property type="protein sequence ID" value="VFQ77543.1"/>
    <property type="molecule type" value="Genomic_DNA"/>
</dbReference>
<dbReference type="OrthoDB" id="1317922at2759"/>
<feature type="region of interest" description="Disordered" evidence="1">
    <location>
        <begin position="75"/>
        <end position="105"/>
    </location>
</feature>
<organism evidence="3 4">
    <name type="scientific">Cuscuta campestris</name>
    <dbReference type="NCBI Taxonomy" id="132261"/>
    <lineage>
        <taxon>Eukaryota</taxon>
        <taxon>Viridiplantae</taxon>
        <taxon>Streptophyta</taxon>
        <taxon>Embryophyta</taxon>
        <taxon>Tracheophyta</taxon>
        <taxon>Spermatophyta</taxon>
        <taxon>Magnoliopsida</taxon>
        <taxon>eudicotyledons</taxon>
        <taxon>Gunneridae</taxon>
        <taxon>Pentapetalae</taxon>
        <taxon>asterids</taxon>
        <taxon>lamiids</taxon>
        <taxon>Solanales</taxon>
        <taxon>Convolvulaceae</taxon>
        <taxon>Cuscuteae</taxon>
        <taxon>Cuscuta</taxon>
        <taxon>Cuscuta subgen. Grammica</taxon>
        <taxon>Cuscuta sect. Cleistogrammica</taxon>
    </lineage>
</organism>
<keyword evidence="2" id="KW-0472">Membrane</keyword>
<sequence>MVKPLRRRKKLLRTDPRFRRREDYSVTAAAADGGGTDDSSSLCSCSEPSLDSGEDYGSAGKEDFRQAGFTVFDVPDELTGRRDSEGKTAAAESESEGNSGGRGRATGGAWRYRAALVSGAAFGAVSMGLLMGRFSGCFYHVESLVALTPT</sequence>
<dbReference type="Proteomes" id="UP000595140">
    <property type="component" value="Unassembled WGS sequence"/>
</dbReference>
<gene>
    <name evidence="3" type="ORF">CCAM_LOCUS19319</name>
</gene>
<name>A0A484LM55_9ASTE</name>
<evidence type="ECO:0000313" key="4">
    <source>
        <dbReference type="Proteomes" id="UP000595140"/>
    </source>
</evidence>
<evidence type="ECO:0000313" key="3">
    <source>
        <dbReference type="EMBL" id="VFQ77543.1"/>
    </source>
</evidence>
<keyword evidence="2" id="KW-1133">Transmembrane helix</keyword>
<keyword evidence="2" id="KW-0812">Transmembrane</keyword>
<proteinExistence type="predicted"/>
<feature type="compositionally biased region" description="Low complexity" evidence="1">
    <location>
        <begin position="25"/>
        <end position="51"/>
    </location>
</feature>
<evidence type="ECO:0000256" key="1">
    <source>
        <dbReference type="SAM" id="MobiDB-lite"/>
    </source>
</evidence>
<feature type="region of interest" description="Disordered" evidence="1">
    <location>
        <begin position="22"/>
        <end position="61"/>
    </location>
</feature>
<keyword evidence="4" id="KW-1185">Reference proteome</keyword>
<reference evidence="3 4" key="1">
    <citation type="submission" date="2018-04" db="EMBL/GenBank/DDBJ databases">
        <authorList>
            <person name="Vogel A."/>
        </authorList>
    </citation>
    <scope>NUCLEOTIDE SEQUENCE [LARGE SCALE GENOMIC DNA]</scope>
</reference>
<dbReference type="AlphaFoldDB" id="A0A484LM55"/>
<protein>
    <submittedName>
        <fullName evidence="3">Uncharacterized protein</fullName>
    </submittedName>
</protein>
<evidence type="ECO:0000256" key="2">
    <source>
        <dbReference type="SAM" id="Phobius"/>
    </source>
</evidence>
<accession>A0A484LM55</accession>